<keyword evidence="2" id="KW-0378">Hydrolase</keyword>
<dbReference type="Pfam" id="PF00089">
    <property type="entry name" value="Trypsin"/>
    <property type="match status" value="1"/>
</dbReference>
<dbReference type="GO" id="GO:0016787">
    <property type="term" value="F:hydrolase activity"/>
    <property type="evidence" value="ECO:0007669"/>
    <property type="project" value="UniProtKB-KW"/>
</dbReference>
<name>A0ABU5RLN7_9PSEU</name>
<dbReference type="InterPro" id="IPR009003">
    <property type="entry name" value="Peptidase_S1_PA"/>
</dbReference>
<protein>
    <submittedName>
        <fullName evidence="2">Trypsin-like serine protease</fullName>
        <ecNumber evidence="2">3.4.21.-</ecNumber>
    </submittedName>
</protein>
<dbReference type="SMART" id="SM00020">
    <property type="entry name" value="Tryp_SPc"/>
    <property type="match status" value="1"/>
</dbReference>
<evidence type="ECO:0000313" key="3">
    <source>
        <dbReference type="Proteomes" id="UP001304298"/>
    </source>
</evidence>
<evidence type="ECO:0000313" key="2">
    <source>
        <dbReference type="EMBL" id="MEA5367202.1"/>
    </source>
</evidence>
<dbReference type="Gene3D" id="2.40.10.10">
    <property type="entry name" value="Trypsin-like serine proteases"/>
    <property type="match status" value="1"/>
</dbReference>
<sequence>MSTSTAVDTDGPAPFDPVRTANQLAKQIDELTAQRDAAREAAYAAAKQVLAGLPMTPQVAPAPAAAPWMVAMRWDCPARGFHDKAGGVGVLIGDRHVLTAAHHFDATLPVPPELENDPTFVPLGQRKRFVHIGAFTPGGGERYEIVDVRTPGFDNATAYGGAAVAMNDIAVVILDRPVPQAPVRRASTPAAVGDTVRLLGVTPQVSDARKLVQVETCAIDPAAGAGHQRDDEFCVANTAGPVQIDAGFSGAGLIRLTDSDEVELLGVCTRGAGGIPDLASPPVIVVDIVVAHAQFLADALRS</sequence>
<dbReference type="InterPro" id="IPR043504">
    <property type="entry name" value="Peptidase_S1_PA_chymotrypsin"/>
</dbReference>
<keyword evidence="3" id="KW-1185">Reference proteome</keyword>
<dbReference type="EMBL" id="JAYFSI010000020">
    <property type="protein sequence ID" value="MEA5367202.1"/>
    <property type="molecule type" value="Genomic_DNA"/>
</dbReference>
<dbReference type="SUPFAM" id="SSF50494">
    <property type="entry name" value="Trypsin-like serine proteases"/>
    <property type="match status" value="1"/>
</dbReference>
<dbReference type="EC" id="3.4.21.-" evidence="2"/>
<accession>A0ABU5RLN7</accession>
<reference evidence="2 3" key="1">
    <citation type="submission" date="2023-12" db="EMBL/GenBank/DDBJ databases">
        <title>Amycolatopsis sp. V23-08.</title>
        <authorList>
            <person name="Somphong A."/>
        </authorList>
    </citation>
    <scope>NUCLEOTIDE SEQUENCE [LARGE SCALE GENOMIC DNA]</scope>
    <source>
        <strain evidence="2 3">V23-08</strain>
    </source>
</reference>
<organism evidence="2 3">
    <name type="scientific">Amycolatopsis heterodermiae</name>
    <dbReference type="NCBI Taxonomy" id="3110235"/>
    <lineage>
        <taxon>Bacteria</taxon>
        <taxon>Bacillati</taxon>
        <taxon>Actinomycetota</taxon>
        <taxon>Actinomycetes</taxon>
        <taxon>Pseudonocardiales</taxon>
        <taxon>Pseudonocardiaceae</taxon>
        <taxon>Amycolatopsis</taxon>
    </lineage>
</organism>
<dbReference type="RefSeq" id="WP_323337011.1">
    <property type="nucleotide sequence ID" value="NZ_JAYFSI010000020.1"/>
</dbReference>
<proteinExistence type="predicted"/>
<dbReference type="Proteomes" id="UP001304298">
    <property type="component" value="Unassembled WGS sequence"/>
</dbReference>
<feature type="domain" description="Peptidase S1" evidence="1">
    <location>
        <begin position="58"/>
        <end position="289"/>
    </location>
</feature>
<gene>
    <name evidence="2" type="ORF">VA596_47280</name>
</gene>
<comment type="caution">
    <text evidence="2">The sequence shown here is derived from an EMBL/GenBank/DDBJ whole genome shotgun (WGS) entry which is preliminary data.</text>
</comment>
<dbReference type="InterPro" id="IPR001254">
    <property type="entry name" value="Trypsin_dom"/>
</dbReference>
<evidence type="ECO:0000259" key="1">
    <source>
        <dbReference type="SMART" id="SM00020"/>
    </source>
</evidence>